<dbReference type="STRING" id="441768.ACL_0750"/>
<feature type="transmembrane region" description="Helical" evidence="1">
    <location>
        <begin position="51"/>
        <end position="70"/>
    </location>
</feature>
<dbReference type="KEGG" id="acl:ACL_0750"/>
<name>A9NG86_ACHLI</name>
<keyword evidence="1" id="KW-0812">Transmembrane</keyword>
<feature type="transmembrane region" description="Helical" evidence="1">
    <location>
        <begin position="148"/>
        <end position="167"/>
    </location>
</feature>
<keyword evidence="1" id="KW-0472">Membrane</keyword>
<dbReference type="Proteomes" id="UP000008558">
    <property type="component" value="Chromosome"/>
</dbReference>
<evidence type="ECO:0000256" key="1">
    <source>
        <dbReference type="SAM" id="Phobius"/>
    </source>
</evidence>
<feature type="transmembrane region" description="Helical" evidence="1">
    <location>
        <begin position="173"/>
        <end position="190"/>
    </location>
</feature>
<feature type="transmembrane region" description="Helical" evidence="1">
    <location>
        <begin position="12"/>
        <end position="31"/>
    </location>
</feature>
<reference evidence="2 3" key="1">
    <citation type="journal article" date="2011" name="J. Bacteriol.">
        <title>Complete genome and proteome of Acholeplasma laidlawii.</title>
        <authorList>
            <person name="Lazarev V.N."/>
            <person name="Levitskii S.A."/>
            <person name="Basovskii Y.I."/>
            <person name="Chukin M.M."/>
            <person name="Akopian T.A."/>
            <person name="Vereshchagin V.V."/>
            <person name="Kostrjukova E.S."/>
            <person name="Kovaleva G.Y."/>
            <person name="Kazanov M.D."/>
            <person name="Malko D.B."/>
            <person name="Vitreschak A.G."/>
            <person name="Sernova N.V."/>
            <person name="Gelfand M.S."/>
            <person name="Demina I.A."/>
            <person name="Serebryakova M.V."/>
            <person name="Galyamina M.A."/>
            <person name="Vtyurin N.N."/>
            <person name="Rogov S.I."/>
            <person name="Alexeev D.G."/>
            <person name="Ladygina V.G."/>
            <person name="Govorun V.M."/>
        </authorList>
    </citation>
    <scope>NUCLEOTIDE SEQUENCE [LARGE SCALE GENOMIC DNA]</scope>
    <source>
        <strain evidence="2 3">PG-8A</strain>
    </source>
</reference>
<dbReference type="EMBL" id="CP000896">
    <property type="protein sequence ID" value="ABX81366.1"/>
    <property type="molecule type" value="Genomic_DNA"/>
</dbReference>
<dbReference type="AlphaFoldDB" id="A9NG86"/>
<keyword evidence="3" id="KW-1185">Reference proteome</keyword>
<protein>
    <submittedName>
        <fullName evidence="2">Integral membrane protein</fullName>
    </submittedName>
</protein>
<feature type="transmembrane region" description="Helical" evidence="1">
    <location>
        <begin position="77"/>
        <end position="99"/>
    </location>
</feature>
<evidence type="ECO:0000313" key="2">
    <source>
        <dbReference type="EMBL" id="ABX81366.1"/>
    </source>
</evidence>
<evidence type="ECO:0000313" key="3">
    <source>
        <dbReference type="Proteomes" id="UP000008558"/>
    </source>
</evidence>
<dbReference type="HOGENOM" id="CLU_1381504_0_0_14"/>
<gene>
    <name evidence="2" type="ordered locus">ACL_0750</name>
</gene>
<sequence length="197" mass="22362">MITIHGGIHMKKILISLYLVLCFYTLFHLIFNFQNEGVLESIFLLEADPLVFAVFNLLGLFPLAFLTLALSTNKLKILDFALLFSGFMLGGFVSTLYFIRASKPSFKPIKWLQSISILGILLTFMTIVSGLIFGSITTYIELFKSDSFIHIMTLDFIFMVFISPILLRPISKYYLLGLIPIIGIFIPFIIDKNIQAK</sequence>
<accession>A9NG86</accession>
<feature type="transmembrane region" description="Helical" evidence="1">
    <location>
        <begin position="111"/>
        <end position="136"/>
    </location>
</feature>
<proteinExistence type="predicted"/>
<organism evidence="2 3">
    <name type="scientific">Acholeplasma laidlawii (strain PG-8A)</name>
    <dbReference type="NCBI Taxonomy" id="441768"/>
    <lineage>
        <taxon>Bacteria</taxon>
        <taxon>Bacillati</taxon>
        <taxon>Mycoplasmatota</taxon>
        <taxon>Mollicutes</taxon>
        <taxon>Acholeplasmatales</taxon>
        <taxon>Acholeplasmataceae</taxon>
        <taxon>Acholeplasma</taxon>
    </lineage>
</organism>
<keyword evidence="1" id="KW-1133">Transmembrane helix</keyword>